<evidence type="ECO:0000313" key="3">
    <source>
        <dbReference type="EMBL" id="BCO34097.1"/>
    </source>
</evidence>
<dbReference type="GO" id="GO:0003824">
    <property type="term" value="F:catalytic activity"/>
    <property type="evidence" value="ECO:0007669"/>
    <property type="project" value="UniProtKB-ARBA"/>
</dbReference>
<dbReference type="AlphaFoldDB" id="A0A2G8BEW9"/>
<sequence length="312" mass="34783">MAVHDEVGTSAISSGETAELVTYETLDGGRIARVWLNRPEAHNAQNRTLLVQLDDAFARAEADDTVRVVILAARGRNFSAGHDLGSEAALAERKPGPGQHPTFRGYGATRDPIAEKTFLQEWHFYFQNTCRWRDLRKITIAQVQGNAISAGLMLIWACDLIVAADNARFSDVVGVRMGMPGVEYYAHPWEFGPRKAKELLLTGDSLDADEAYRLGMVSKVFPLEQLEEKTLEFARRIAERPTMAALLIKDSVNAASDAMGFTEALRHAFHVHELGHAHWAARNENRYPVGLPPDVEDWREAKPSKIARRDEP</sequence>
<dbReference type="NCBIfam" id="NF006140">
    <property type="entry name" value="PRK08290.1"/>
    <property type="match status" value="1"/>
</dbReference>
<dbReference type="Proteomes" id="UP000595446">
    <property type="component" value="Chromosome"/>
</dbReference>
<dbReference type="EMBL" id="AP024237">
    <property type="protein sequence ID" value="BCO34097.1"/>
    <property type="molecule type" value="Genomic_DNA"/>
</dbReference>
<reference evidence="3 4" key="1">
    <citation type="submission" date="2020-12" db="EMBL/GenBank/DDBJ databases">
        <title>Complete genome sequence of Mycobacterium heckeshornense JCM 15655T, closely related to a pathogenic non-tuberculous mycobacterial species Mycobacterium xenopi.</title>
        <authorList>
            <person name="Yoshida M."/>
            <person name="Fukano H."/>
            <person name="Asakura T."/>
            <person name="Suzuki M."/>
            <person name="Hoshino Y."/>
        </authorList>
    </citation>
    <scope>NUCLEOTIDE SEQUENCE [LARGE SCALE GENOMIC DNA]</scope>
    <source>
        <strain evidence="3 4">JCM 15655</strain>
    </source>
</reference>
<dbReference type="OrthoDB" id="9807606at2"/>
<feature type="region of interest" description="Disordered" evidence="2">
    <location>
        <begin position="290"/>
        <end position="312"/>
    </location>
</feature>
<keyword evidence="1" id="KW-0443">Lipid metabolism</keyword>
<evidence type="ECO:0000313" key="4">
    <source>
        <dbReference type="Proteomes" id="UP000595446"/>
    </source>
</evidence>
<dbReference type="InterPro" id="IPR029045">
    <property type="entry name" value="ClpP/crotonase-like_dom_sf"/>
</dbReference>
<evidence type="ECO:0000256" key="2">
    <source>
        <dbReference type="SAM" id="MobiDB-lite"/>
    </source>
</evidence>
<keyword evidence="4" id="KW-1185">Reference proteome</keyword>
<accession>A0A2G8BEW9</accession>
<dbReference type="Pfam" id="PF00378">
    <property type="entry name" value="ECH_1"/>
    <property type="match status" value="1"/>
</dbReference>
<dbReference type="PANTHER" id="PTHR11941:SF124">
    <property type="entry name" value="ENOYL-COA HYDRATASE ECHA13-RELATED"/>
    <property type="match status" value="1"/>
</dbReference>
<dbReference type="SUPFAM" id="SSF52096">
    <property type="entry name" value="ClpP/crotonase"/>
    <property type="match status" value="1"/>
</dbReference>
<name>A0A2G8BEW9_9MYCO</name>
<dbReference type="Gene3D" id="3.90.226.10">
    <property type="entry name" value="2-enoyl-CoA Hydratase, Chain A, domain 1"/>
    <property type="match status" value="1"/>
</dbReference>
<evidence type="ECO:0000256" key="1">
    <source>
        <dbReference type="ARBA" id="ARBA00023098"/>
    </source>
</evidence>
<dbReference type="PANTHER" id="PTHR11941">
    <property type="entry name" value="ENOYL-COA HYDRATASE-RELATED"/>
    <property type="match status" value="1"/>
</dbReference>
<feature type="compositionally biased region" description="Basic and acidic residues" evidence="2">
    <location>
        <begin position="296"/>
        <end position="312"/>
    </location>
</feature>
<dbReference type="STRING" id="110505.ACT16_09360"/>
<proteinExistence type="predicted"/>
<dbReference type="InterPro" id="IPR001753">
    <property type="entry name" value="Enoyl-CoA_hydra/iso"/>
</dbReference>
<organism evidence="3 4">
    <name type="scientific">Mycobacterium heckeshornense</name>
    <dbReference type="NCBI Taxonomy" id="110505"/>
    <lineage>
        <taxon>Bacteria</taxon>
        <taxon>Bacillati</taxon>
        <taxon>Actinomycetota</taxon>
        <taxon>Actinomycetes</taxon>
        <taxon>Mycobacteriales</taxon>
        <taxon>Mycobacteriaceae</taxon>
        <taxon>Mycobacterium</taxon>
    </lineage>
</organism>
<protein>
    <submittedName>
        <fullName evidence="3">Enoyl-CoA hydratase</fullName>
    </submittedName>
</protein>
<dbReference type="GO" id="GO:0006635">
    <property type="term" value="P:fatty acid beta-oxidation"/>
    <property type="evidence" value="ECO:0007669"/>
    <property type="project" value="TreeGrafter"/>
</dbReference>
<dbReference type="CDD" id="cd06558">
    <property type="entry name" value="crotonase-like"/>
    <property type="match status" value="1"/>
</dbReference>
<dbReference type="RefSeq" id="WP_048891188.1">
    <property type="nucleotide sequence ID" value="NZ_AP024237.1"/>
</dbReference>
<gene>
    <name evidence="3" type="ORF">MHEC_05300</name>
</gene>